<sequence>MINTQDYFETSDFPLAITLICQGFVIENFDTVEPRKIKFLFAETEVLLKTVNNYWNNKISVNPKVFFNAQKELKSRMFELQRKY</sequence>
<evidence type="ECO:0000313" key="3">
    <source>
        <dbReference type="Proteomes" id="UP000285655"/>
    </source>
</evidence>
<reference evidence="2 3" key="1">
    <citation type="journal article" date="2017" name="ISME J.">
        <title>Energy and carbon metabolisms in a deep terrestrial subsurface fluid microbial community.</title>
        <authorList>
            <person name="Momper L."/>
            <person name="Jungbluth S.P."/>
            <person name="Lee M.D."/>
            <person name="Amend J.P."/>
        </authorList>
    </citation>
    <scope>NUCLEOTIDE SEQUENCE [LARGE SCALE GENOMIC DNA]</scope>
    <source>
        <strain evidence="2">SURF_29</strain>
    </source>
</reference>
<organism evidence="2 3">
    <name type="scientific">candidate division WS5 bacterium</name>
    <dbReference type="NCBI Taxonomy" id="2093353"/>
    <lineage>
        <taxon>Bacteria</taxon>
        <taxon>candidate division WS5</taxon>
    </lineage>
</organism>
<evidence type="ECO:0000259" key="1">
    <source>
        <dbReference type="Pfam" id="PF18903"/>
    </source>
</evidence>
<dbReference type="InterPro" id="IPR043718">
    <property type="entry name" value="DUF5659"/>
</dbReference>
<accession>A0A419DAZ1</accession>
<name>A0A419DAZ1_9BACT</name>
<evidence type="ECO:0000313" key="2">
    <source>
        <dbReference type="EMBL" id="RJO60240.1"/>
    </source>
</evidence>
<dbReference type="Pfam" id="PF18903">
    <property type="entry name" value="DUF5659"/>
    <property type="match status" value="1"/>
</dbReference>
<dbReference type="Proteomes" id="UP000285655">
    <property type="component" value="Unassembled WGS sequence"/>
</dbReference>
<gene>
    <name evidence="2" type="ORF">C4544_05715</name>
</gene>
<proteinExistence type="predicted"/>
<comment type="caution">
    <text evidence="2">The sequence shown here is derived from an EMBL/GenBank/DDBJ whole genome shotgun (WGS) entry which is preliminary data.</text>
</comment>
<dbReference type="EMBL" id="QZJW01000050">
    <property type="protein sequence ID" value="RJO60240.1"/>
    <property type="molecule type" value="Genomic_DNA"/>
</dbReference>
<protein>
    <recommendedName>
        <fullName evidence="1">DUF5659 domain-containing protein</fullName>
    </recommendedName>
</protein>
<feature type="domain" description="DUF5659" evidence="1">
    <location>
        <begin position="6"/>
        <end position="78"/>
    </location>
</feature>
<dbReference type="AlphaFoldDB" id="A0A419DAZ1"/>